<proteinExistence type="predicted"/>
<keyword evidence="3" id="KW-1185">Reference proteome</keyword>
<comment type="caution">
    <text evidence="2">The sequence shown here is derived from an EMBL/GenBank/DDBJ whole genome shotgun (WGS) entry which is preliminary data.</text>
</comment>
<dbReference type="Proteomes" id="UP000186601">
    <property type="component" value="Unassembled WGS sequence"/>
</dbReference>
<protein>
    <submittedName>
        <fullName evidence="2">Uncharacterized protein</fullName>
    </submittedName>
</protein>
<feature type="transmembrane region" description="Helical" evidence="1">
    <location>
        <begin position="12"/>
        <end position="33"/>
    </location>
</feature>
<evidence type="ECO:0000256" key="1">
    <source>
        <dbReference type="SAM" id="Phobius"/>
    </source>
</evidence>
<sequence length="310" mass="34797">MLHPLEPQNVHVFLVAAIFSESVPVFIECLLLFRLVAVYPPSRTPICTLFVAYVPPVLLKIARIVNITVAMREMAHTYLIMPSVLAATEEAWQAPGTRVEFFLQVFDNAYMSILFLYKIREARKRTKRISAVGFHRSSYGSKLSTLFWIAASNFVFPVMLSLAQIIFLYVASDNFNAVYVALLFFVNDVVEIVCALLATLLVVGNRVQESIDAEKKIVIDLSSTTVGGLRRSFLPTGGPSEVVEFESHNGYPMECETRFLHIDVLDAGTRSASRSRTPSFIQYPESDVLDEIEIVCDTASKNAKDHVRYK</sequence>
<evidence type="ECO:0000313" key="3">
    <source>
        <dbReference type="Proteomes" id="UP000186601"/>
    </source>
</evidence>
<accession>A0A2R6RLX9</accession>
<keyword evidence="1" id="KW-1133">Transmembrane helix</keyword>
<dbReference type="EMBL" id="MLYV02000221">
    <property type="protein sequence ID" value="PSS31037.1"/>
    <property type="molecule type" value="Genomic_DNA"/>
</dbReference>
<gene>
    <name evidence="2" type="ORF">PHLCEN_2v2369</name>
</gene>
<feature type="transmembrane region" description="Helical" evidence="1">
    <location>
        <begin position="45"/>
        <end position="65"/>
    </location>
</feature>
<dbReference type="OrthoDB" id="2742556at2759"/>
<reference evidence="2 3" key="1">
    <citation type="submission" date="2018-02" db="EMBL/GenBank/DDBJ databases">
        <title>Genome sequence of the basidiomycete white-rot fungus Phlebia centrifuga.</title>
        <authorList>
            <person name="Granchi Z."/>
            <person name="Peng M."/>
            <person name="de Vries R.P."/>
            <person name="Hilden K."/>
            <person name="Makela M.R."/>
            <person name="Grigoriev I."/>
            <person name="Riley R."/>
        </authorList>
    </citation>
    <scope>NUCLEOTIDE SEQUENCE [LARGE SCALE GENOMIC DNA]</scope>
    <source>
        <strain evidence="2 3">FBCC195</strain>
    </source>
</reference>
<feature type="transmembrane region" description="Helical" evidence="1">
    <location>
        <begin position="177"/>
        <end position="203"/>
    </location>
</feature>
<evidence type="ECO:0000313" key="2">
    <source>
        <dbReference type="EMBL" id="PSS31037.1"/>
    </source>
</evidence>
<feature type="transmembrane region" description="Helical" evidence="1">
    <location>
        <begin position="101"/>
        <end position="119"/>
    </location>
</feature>
<keyword evidence="1" id="KW-0472">Membrane</keyword>
<dbReference type="AlphaFoldDB" id="A0A2R6RLX9"/>
<feature type="transmembrane region" description="Helical" evidence="1">
    <location>
        <begin position="146"/>
        <end position="171"/>
    </location>
</feature>
<keyword evidence="1" id="KW-0812">Transmembrane</keyword>
<organism evidence="2 3">
    <name type="scientific">Hermanssonia centrifuga</name>
    <dbReference type="NCBI Taxonomy" id="98765"/>
    <lineage>
        <taxon>Eukaryota</taxon>
        <taxon>Fungi</taxon>
        <taxon>Dikarya</taxon>
        <taxon>Basidiomycota</taxon>
        <taxon>Agaricomycotina</taxon>
        <taxon>Agaricomycetes</taxon>
        <taxon>Polyporales</taxon>
        <taxon>Meruliaceae</taxon>
        <taxon>Hermanssonia</taxon>
    </lineage>
</organism>
<name>A0A2R6RLX9_9APHY</name>